<gene>
    <name evidence="1" type="ORF">TARUN_7151</name>
</gene>
<organism evidence="1 2">
    <name type="scientific">Trichoderma arundinaceum</name>
    <dbReference type="NCBI Taxonomy" id="490622"/>
    <lineage>
        <taxon>Eukaryota</taxon>
        <taxon>Fungi</taxon>
        <taxon>Dikarya</taxon>
        <taxon>Ascomycota</taxon>
        <taxon>Pezizomycotina</taxon>
        <taxon>Sordariomycetes</taxon>
        <taxon>Hypocreomycetidae</taxon>
        <taxon>Hypocreales</taxon>
        <taxon>Hypocreaceae</taxon>
        <taxon>Trichoderma</taxon>
    </lineage>
</organism>
<accession>A0A395NG56</accession>
<protein>
    <submittedName>
        <fullName evidence="1">Uncharacterized protein</fullName>
    </submittedName>
</protein>
<keyword evidence="2" id="KW-1185">Reference proteome</keyword>
<name>A0A395NG56_TRIAR</name>
<dbReference type="AlphaFoldDB" id="A0A395NG56"/>
<sequence length="514" mass="59224">MAANRDIIDLRVPFIDGDDANKKNDKQPLAEDRVGIWGGNGSGEGDFEIVIVEMDSNCECYAPREKLLITRKFTAAYYSHPTFIHIRTKWPAQLYALPNHVIEDDDFKRVKHHYGATPKHDGGHKDDAWWAYLEDTHNFLIRLQDCQAPNGIELMSILRGQTQDLADLFYVPSHPFVISPEKEVILGIRAQALHRDGKYVSFSFCEDALSDLLRAWFGRRFLASMVEVGRGTGQWVSIIFDRLRDPDTEKIPHLYILDPGTAGRSERADYIIHMWRQVLREIGYPTHFVAHVLPLSNRPQEWTTPYIALFSSMQAIRGLAGNRTLDLARREGVSLRVRNFLKVSPDDPRPNDNPELLRDYWWCAGGNSDLRFRDWCIEIKWKSNKVDIRSSLSWVLTHLVGCATLELGIQKYTSFSETRLRQLFFDLGPLATNDWSTLFACRKTIFGGFNPIIPNLAKYKRFKVTGDIQLPTLKDFNHLKAHINPMRRRMVTIPRPQDSECEPKIMLIQQSDSR</sequence>
<reference evidence="1 2" key="1">
    <citation type="journal article" date="2018" name="PLoS Pathog.">
        <title>Evolution of structural diversity of trichothecenes, a family of toxins produced by plant pathogenic and entomopathogenic fungi.</title>
        <authorList>
            <person name="Proctor R.H."/>
            <person name="McCormick S.P."/>
            <person name="Kim H.S."/>
            <person name="Cardoza R.E."/>
            <person name="Stanley A.M."/>
            <person name="Lindo L."/>
            <person name="Kelly A."/>
            <person name="Brown D.W."/>
            <person name="Lee T."/>
            <person name="Vaughan M.M."/>
            <person name="Alexander N.J."/>
            <person name="Busman M."/>
            <person name="Gutierrez S."/>
        </authorList>
    </citation>
    <scope>NUCLEOTIDE SEQUENCE [LARGE SCALE GENOMIC DNA]</scope>
    <source>
        <strain evidence="1 2">IBT 40837</strain>
    </source>
</reference>
<dbReference type="Proteomes" id="UP000266272">
    <property type="component" value="Unassembled WGS sequence"/>
</dbReference>
<evidence type="ECO:0000313" key="2">
    <source>
        <dbReference type="Proteomes" id="UP000266272"/>
    </source>
</evidence>
<comment type="caution">
    <text evidence="1">The sequence shown here is derived from an EMBL/GenBank/DDBJ whole genome shotgun (WGS) entry which is preliminary data.</text>
</comment>
<proteinExistence type="predicted"/>
<dbReference type="EMBL" id="PXOA01000469">
    <property type="protein sequence ID" value="RFU75096.1"/>
    <property type="molecule type" value="Genomic_DNA"/>
</dbReference>
<evidence type="ECO:0000313" key="1">
    <source>
        <dbReference type="EMBL" id="RFU75096.1"/>
    </source>
</evidence>